<keyword evidence="2" id="KW-1185">Reference proteome</keyword>
<evidence type="ECO:0000313" key="1">
    <source>
        <dbReference type="EMBL" id="EZG55321.1"/>
    </source>
</evidence>
<accession>A0A023B363</accession>
<name>A0A023B363_GRENI</name>
<proteinExistence type="predicted"/>
<dbReference type="VEuPathDB" id="CryptoDB:GNI_114670"/>
<dbReference type="GeneID" id="22914065"/>
<protein>
    <submittedName>
        <fullName evidence="1">Uncharacterized protein</fullName>
    </submittedName>
</protein>
<sequence length="64" mass="7277">MQANAHLACSILRATVNDVVYKNYGQPDYNQAFTSFIPQDLLDAIGKNAELERRKFATLPEYNK</sequence>
<reference evidence="1" key="1">
    <citation type="submission" date="2013-12" db="EMBL/GenBank/DDBJ databases">
        <authorList>
            <person name="Omoto C.K."/>
            <person name="Sibley D."/>
            <person name="Venepally P."/>
            <person name="Hadjithomas M."/>
            <person name="Karamycheva S."/>
            <person name="Brunk B."/>
            <person name="Roos D."/>
            <person name="Caler E."/>
            <person name="Lorenzi H."/>
        </authorList>
    </citation>
    <scope>NUCLEOTIDE SEQUENCE</scope>
</reference>
<dbReference type="Proteomes" id="UP000019763">
    <property type="component" value="Unassembled WGS sequence"/>
</dbReference>
<dbReference type="RefSeq" id="XP_011131644.1">
    <property type="nucleotide sequence ID" value="XM_011133342.1"/>
</dbReference>
<gene>
    <name evidence="1" type="ORF">GNI_114670</name>
</gene>
<organism evidence="1 2">
    <name type="scientific">Gregarina niphandrodes</name>
    <name type="common">Septate eugregarine</name>
    <dbReference type="NCBI Taxonomy" id="110365"/>
    <lineage>
        <taxon>Eukaryota</taxon>
        <taxon>Sar</taxon>
        <taxon>Alveolata</taxon>
        <taxon>Apicomplexa</taxon>
        <taxon>Conoidasida</taxon>
        <taxon>Gregarinasina</taxon>
        <taxon>Eugregarinorida</taxon>
        <taxon>Gregarinidae</taxon>
        <taxon>Gregarina</taxon>
    </lineage>
</organism>
<dbReference type="AlphaFoldDB" id="A0A023B363"/>
<evidence type="ECO:0000313" key="2">
    <source>
        <dbReference type="Proteomes" id="UP000019763"/>
    </source>
</evidence>
<dbReference type="EMBL" id="AFNH02000854">
    <property type="protein sequence ID" value="EZG55321.1"/>
    <property type="molecule type" value="Genomic_DNA"/>
</dbReference>
<comment type="caution">
    <text evidence="1">The sequence shown here is derived from an EMBL/GenBank/DDBJ whole genome shotgun (WGS) entry which is preliminary data.</text>
</comment>